<dbReference type="Gene3D" id="3.30.465.10">
    <property type="match status" value="1"/>
</dbReference>
<evidence type="ECO:0000256" key="4">
    <source>
        <dbReference type="ARBA" id="ARBA00023002"/>
    </source>
</evidence>
<dbReference type="Pfam" id="PF04030">
    <property type="entry name" value="ALO"/>
    <property type="match status" value="1"/>
</dbReference>
<dbReference type="Pfam" id="PF01565">
    <property type="entry name" value="FAD_binding_4"/>
    <property type="match status" value="1"/>
</dbReference>
<keyword evidence="3" id="KW-0060">Ascorbate biosynthesis</keyword>
<gene>
    <name evidence="6" type="ORF">OG327_26100</name>
</gene>
<evidence type="ECO:0000256" key="2">
    <source>
        <dbReference type="ARBA" id="ARBA00005466"/>
    </source>
</evidence>
<dbReference type="EMBL" id="CP108264">
    <property type="protein sequence ID" value="WTU76521.1"/>
    <property type="molecule type" value="Genomic_DNA"/>
</dbReference>
<feature type="domain" description="FAD-binding PCMH-type" evidence="5">
    <location>
        <begin position="24"/>
        <end position="194"/>
    </location>
</feature>
<keyword evidence="4" id="KW-0560">Oxidoreductase</keyword>
<proteinExistence type="inferred from homology"/>
<dbReference type="InterPro" id="IPR006094">
    <property type="entry name" value="Oxid_FAD_bind_N"/>
</dbReference>
<dbReference type="GO" id="GO:0019853">
    <property type="term" value="P:L-ascorbic acid biosynthetic process"/>
    <property type="evidence" value="ECO:0007669"/>
    <property type="project" value="UniProtKB-KW"/>
</dbReference>
<dbReference type="InterPro" id="IPR007173">
    <property type="entry name" value="ALO_C"/>
</dbReference>
<evidence type="ECO:0000256" key="1">
    <source>
        <dbReference type="ARBA" id="ARBA00005147"/>
    </source>
</evidence>
<organism evidence="6">
    <name type="scientific">Streptomyces sp. NBC_00049</name>
    <dbReference type="NCBI Taxonomy" id="2903617"/>
    <lineage>
        <taxon>Bacteria</taxon>
        <taxon>Bacillati</taxon>
        <taxon>Actinomycetota</taxon>
        <taxon>Actinomycetes</taxon>
        <taxon>Kitasatosporales</taxon>
        <taxon>Streptomycetaceae</taxon>
        <taxon>Streptomyces</taxon>
    </lineage>
</organism>
<evidence type="ECO:0000313" key="6">
    <source>
        <dbReference type="EMBL" id="WTU76521.1"/>
    </source>
</evidence>
<comment type="similarity">
    <text evidence="2">Belongs to the oxygen-dependent FAD-linked oxidoreductase family.</text>
</comment>
<dbReference type="InterPro" id="IPR016169">
    <property type="entry name" value="FAD-bd_PCMH_sub2"/>
</dbReference>
<reference evidence="6" key="1">
    <citation type="submission" date="2022-10" db="EMBL/GenBank/DDBJ databases">
        <title>The complete genomes of actinobacterial strains from the NBC collection.</title>
        <authorList>
            <person name="Joergensen T.S."/>
            <person name="Alvarez Arevalo M."/>
            <person name="Sterndorff E.B."/>
            <person name="Faurdal D."/>
            <person name="Vuksanovic O."/>
            <person name="Mourched A.-S."/>
            <person name="Charusanti P."/>
            <person name="Shaw S."/>
            <person name="Blin K."/>
            <person name="Weber T."/>
        </authorList>
    </citation>
    <scope>NUCLEOTIDE SEQUENCE</scope>
    <source>
        <strain evidence="6">NBC_00049</strain>
    </source>
</reference>
<accession>A0AAU2JXA8</accession>
<sequence>MATATAGTAGKNGPTAWRNWAGNITATPVRTVTPASVGELQETVRRAAQDGLRVKAVGTGHSFTAAAATDGVLVRPQALAGIREIDRAAGTITVAAGTVLKDLNQALAREGLSLTNMGDIMEQTVSGATSTGTHGTGRDSASIAAQIRGLELVTADGELMVCSDKENPEVFAAARLGIGALGIVTAITFAVEPIFFLTAREEPMGFDRVTAEFDEHFAENEHFEFYWFPHTGNCNTKRNNRSQGPAAPPGPVSAWVEDELLSNGLFQAVNSLGRAVPATIPSIARVASRALSARTYTDIPYKVFTSPRRVRFVEMEYALPRERVVEALRELRAMVDRSNLRVSFPVEVRTAPADDITLSTASGRETAYIAVHMYKGTPYQAYFTAAEAIFTAHGGRPHWGKVHTRDAEYFAQVYPRFGEFTALRDRLDPDRVFGNDYLRRVLGA</sequence>
<dbReference type="InterPro" id="IPR006093">
    <property type="entry name" value="Oxy_OxRdtase_FAD_BS"/>
</dbReference>
<protein>
    <submittedName>
        <fullName evidence="6">FAD-binding protein</fullName>
    </submittedName>
</protein>
<dbReference type="InterPro" id="IPR016166">
    <property type="entry name" value="FAD-bd_PCMH"/>
</dbReference>
<name>A0AAU2JXA8_9ACTN</name>
<dbReference type="InterPro" id="IPR016167">
    <property type="entry name" value="FAD-bd_PCMH_sub1"/>
</dbReference>
<dbReference type="GO" id="GO:0071949">
    <property type="term" value="F:FAD binding"/>
    <property type="evidence" value="ECO:0007669"/>
    <property type="project" value="InterPro"/>
</dbReference>
<dbReference type="InterPro" id="IPR010031">
    <property type="entry name" value="FAD_lactone_oxidase-like"/>
</dbReference>
<dbReference type="InterPro" id="IPR036318">
    <property type="entry name" value="FAD-bd_PCMH-like_sf"/>
</dbReference>
<dbReference type="GO" id="GO:0016020">
    <property type="term" value="C:membrane"/>
    <property type="evidence" value="ECO:0007669"/>
    <property type="project" value="InterPro"/>
</dbReference>
<dbReference type="Gene3D" id="3.30.70.2520">
    <property type="match status" value="1"/>
</dbReference>
<dbReference type="InterPro" id="IPR016171">
    <property type="entry name" value="Vanillyl_alc_oxidase_C-sub2"/>
</dbReference>
<dbReference type="Gene3D" id="3.30.43.10">
    <property type="entry name" value="Uridine Diphospho-n-acetylenolpyruvylglucosamine Reductase, domain 2"/>
    <property type="match status" value="1"/>
</dbReference>
<evidence type="ECO:0000256" key="3">
    <source>
        <dbReference type="ARBA" id="ARBA00022644"/>
    </source>
</evidence>
<dbReference type="NCBIfam" id="TIGR01679">
    <property type="entry name" value="bact_FAD_ox"/>
    <property type="match status" value="1"/>
</dbReference>
<dbReference type="PANTHER" id="PTHR43762:SF1">
    <property type="entry name" value="D-ARABINONO-1,4-LACTONE OXIDASE"/>
    <property type="match status" value="1"/>
</dbReference>
<dbReference type="GO" id="GO:0003885">
    <property type="term" value="F:D-arabinono-1,4-lactone oxidase activity"/>
    <property type="evidence" value="ECO:0007669"/>
    <property type="project" value="InterPro"/>
</dbReference>
<dbReference type="Gene3D" id="1.10.45.10">
    <property type="entry name" value="Vanillyl-alcohol Oxidase, Chain A, domain 4"/>
    <property type="match status" value="1"/>
</dbReference>
<dbReference type="PROSITE" id="PS51387">
    <property type="entry name" value="FAD_PCMH"/>
    <property type="match status" value="1"/>
</dbReference>
<comment type="pathway">
    <text evidence="1">Cofactor biosynthesis; L-ascorbate biosynthesis.</text>
</comment>
<dbReference type="SUPFAM" id="SSF56176">
    <property type="entry name" value="FAD-binding/transporter-associated domain-like"/>
    <property type="match status" value="1"/>
</dbReference>
<dbReference type="AlphaFoldDB" id="A0AAU2JXA8"/>
<dbReference type="PANTHER" id="PTHR43762">
    <property type="entry name" value="L-GULONOLACTONE OXIDASE"/>
    <property type="match status" value="1"/>
</dbReference>
<evidence type="ECO:0000259" key="5">
    <source>
        <dbReference type="PROSITE" id="PS51387"/>
    </source>
</evidence>
<dbReference type="PIRSF" id="PIRSF000136">
    <property type="entry name" value="LGO_GLO"/>
    <property type="match status" value="1"/>
</dbReference>
<dbReference type="GO" id="GO:0080049">
    <property type="term" value="F:L-gulono-1,4-lactone dehydrogenase activity"/>
    <property type="evidence" value="ECO:0007669"/>
    <property type="project" value="TreeGrafter"/>
</dbReference>
<dbReference type="PROSITE" id="PS00862">
    <property type="entry name" value="OX2_COVAL_FAD"/>
    <property type="match status" value="1"/>
</dbReference>